<dbReference type="OrthoDB" id="9792626at2"/>
<dbReference type="SUPFAM" id="SSF54593">
    <property type="entry name" value="Glyoxalase/Bleomycin resistance protein/Dihydroxybiphenyl dioxygenase"/>
    <property type="match status" value="2"/>
</dbReference>
<gene>
    <name evidence="2" type="ORF">SAMN04490247_2428</name>
</gene>
<sequence length="284" mass="31486">MSFHQKPVTFVKDVTIRVADLEKSLQFYREVIGLNVLERKDGRADLTADGKTSILSLEEIENPVPKQRGRAGLYHFAILLPEKSDLASVVRHSAEKRIPIGSSDHLVSEALYLNDPDGNGIEIYIDRDPSEWTWNGDQVTMTVDPLDFEQLIAAGGEEAKSWNGLPEETIMGHIHLHVSDLQEAEKFYIEGLGFDVVNRFGAQALFISDGDYHHHIGLNTWAGVGVPATSPESPGLESYTIVLPDEETRKNTISRVEGLGAEVVQEEDAFVTEDPSGNRIRLVV</sequence>
<name>A0A1G8UXN2_9BACI</name>
<dbReference type="CDD" id="cd07255">
    <property type="entry name" value="VOC_BsCatE_like_N"/>
    <property type="match status" value="1"/>
</dbReference>
<organism evidence="2 3">
    <name type="scientific">Salimicrobium halophilum</name>
    <dbReference type="NCBI Taxonomy" id="86666"/>
    <lineage>
        <taxon>Bacteria</taxon>
        <taxon>Bacillati</taxon>
        <taxon>Bacillota</taxon>
        <taxon>Bacilli</taxon>
        <taxon>Bacillales</taxon>
        <taxon>Bacillaceae</taxon>
        <taxon>Salimicrobium</taxon>
    </lineage>
</organism>
<dbReference type="InterPro" id="IPR004360">
    <property type="entry name" value="Glyas_Fos-R_dOase_dom"/>
</dbReference>
<dbReference type="GO" id="GO:0051213">
    <property type="term" value="F:dioxygenase activity"/>
    <property type="evidence" value="ECO:0007669"/>
    <property type="project" value="UniProtKB-KW"/>
</dbReference>
<dbReference type="PANTHER" id="PTHR43279">
    <property type="entry name" value="CATECHOL-2,3-DIOXYGENASE"/>
    <property type="match status" value="1"/>
</dbReference>
<reference evidence="3" key="1">
    <citation type="submission" date="2016-10" db="EMBL/GenBank/DDBJ databases">
        <authorList>
            <person name="Varghese N."/>
            <person name="Submissions S."/>
        </authorList>
    </citation>
    <scope>NUCLEOTIDE SEQUENCE [LARGE SCALE GENOMIC DNA]</scope>
    <source>
        <strain evidence="3">DSM 4771</strain>
    </source>
</reference>
<proteinExistence type="predicted"/>
<keyword evidence="2" id="KW-0223">Dioxygenase</keyword>
<dbReference type="RefSeq" id="WP_093194128.1">
    <property type="nucleotide sequence ID" value="NZ_FNEV01000007.1"/>
</dbReference>
<dbReference type="InterPro" id="IPR037523">
    <property type="entry name" value="VOC_core"/>
</dbReference>
<dbReference type="Gene3D" id="3.10.180.10">
    <property type="entry name" value="2,3-Dihydroxybiphenyl 1,2-Dioxygenase, domain 1"/>
    <property type="match status" value="2"/>
</dbReference>
<evidence type="ECO:0000259" key="1">
    <source>
        <dbReference type="PROSITE" id="PS51819"/>
    </source>
</evidence>
<dbReference type="PROSITE" id="PS51819">
    <property type="entry name" value="VOC"/>
    <property type="match status" value="2"/>
</dbReference>
<dbReference type="STRING" id="86666.SAMN04490247_2428"/>
<dbReference type="CDD" id="cd16359">
    <property type="entry name" value="VOC_BsCatE_like_C"/>
    <property type="match status" value="1"/>
</dbReference>
<protein>
    <submittedName>
        <fullName evidence="2">Catechol 2,3-dioxygenase</fullName>
    </submittedName>
</protein>
<dbReference type="Pfam" id="PF00903">
    <property type="entry name" value="Glyoxalase"/>
    <property type="match status" value="2"/>
</dbReference>
<dbReference type="EMBL" id="FNEV01000007">
    <property type="protein sequence ID" value="SDJ57845.1"/>
    <property type="molecule type" value="Genomic_DNA"/>
</dbReference>
<dbReference type="Proteomes" id="UP000199225">
    <property type="component" value="Unassembled WGS sequence"/>
</dbReference>
<dbReference type="InterPro" id="IPR029068">
    <property type="entry name" value="Glyas_Bleomycin-R_OHBP_Dase"/>
</dbReference>
<evidence type="ECO:0000313" key="2">
    <source>
        <dbReference type="EMBL" id="SDJ57845.1"/>
    </source>
</evidence>
<feature type="domain" description="VOC" evidence="1">
    <location>
        <begin position="10"/>
        <end position="126"/>
    </location>
</feature>
<keyword evidence="3" id="KW-1185">Reference proteome</keyword>
<dbReference type="AlphaFoldDB" id="A0A1G8UXN2"/>
<dbReference type="PANTHER" id="PTHR43279:SF1">
    <property type="entry name" value="CATECHOL-2,3-DIOXYGENASE"/>
    <property type="match status" value="1"/>
</dbReference>
<evidence type="ECO:0000313" key="3">
    <source>
        <dbReference type="Proteomes" id="UP000199225"/>
    </source>
</evidence>
<accession>A0A1G8UXN2</accession>
<keyword evidence="2" id="KW-0560">Oxidoreductase</keyword>
<feature type="domain" description="VOC" evidence="1">
    <location>
        <begin position="170"/>
        <end position="284"/>
    </location>
</feature>